<feature type="region of interest" description="Disordered" evidence="1">
    <location>
        <begin position="74"/>
        <end position="103"/>
    </location>
</feature>
<organism evidence="2 3">
    <name type="scientific">Favolaschia claudopus</name>
    <dbReference type="NCBI Taxonomy" id="2862362"/>
    <lineage>
        <taxon>Eukaryota</taxon>
        <taxon>Fungi</taxon>
        <taxon>Dikarya</taxon>
        <taxon>Basidiomycota</taxon>
        <taxon>Agaricomycotina</taxon>
        <taxon>Agaricomycetes</taxon>
        <taxon>Agaricomycetidae</taxon>
        <taxon>Agaricales</taxon>
        <taxon>Marasmiineae</taxon>
        <taxon>Mycenaceae</taxon>
        <taxon>Favolaschia</taxon>
    </lineage>
</organism>
<sequence length="935" mass="103095">MPLLEPHIRSQSSCISPLLNRLEQPRRRLQEKVAALVDTSSGDGEGALNLTSICCDGHSRKPEKRRKRGLMRLKQLRQRSETPSRGSEGDLEPERRESSLSNAAAWTVRRAGIEIRRKGTLGGSDNLEFAGVRVPSRRVVHVAANGGVPKCSLSFEAAEVPSSVRERSGTRLAQVGAAKTKAGKSDNKGREEEGHSECMNIQCLQSNQLKSSSMSAHFLPTLIQRNMGAAKRFALNLFVVGKGGGSAYTMEKEGSDVSPFHVKSSDDRKLQGFNSRKGACRSVRSLNGVNEMCYLLNTRYCKRVDALGSHQKELEGVVPQTAQDRERSEILAATVVIKSWKFKRKDSATANGVGNPRVNAFAVVVRFDGPVERVGEPGSNANIASGPPKSQQLCVLQSTAAVDLASATGALSLSLVVYKGSPTRPSGKFITLKALETVPRGRRRDPIENGSAEIPVKGSPEYGDRGDAFTLQAANGSRSATVASTEHQDLGTEMKRVEVEYGARRAAIEALERTSTVVLACELTNISQRDGGLAARSIWRLLVLLADEQGGAQGRNLVVGWERRQVEEYRTAREQPGGMVVRRRWRDGKRCRRQRAIMTRDVVTKRGTGRIEVSRCQRGREEAEHLASVVARQQKDLRSETIVSHALNDETREIGATAVKSDMGEATRGRGKGHPLDTNVLYIRKPIQLNPVAHCLDFCPFPSIPDVLNLEDKRTRERRDDSRSGRHLARHKGPAVTVTVGIVWRRENSKPKQRIGFALELFGVLEAQRRQRRAGVRTTTGSSAPLPDVVAVDRSTISPILPLQVEKRKRRIYELTDPRVAQVRSSVRNALGRDSRSQRSGDEIRRRRDVAKGRKQGIHNIHPARLDLYASPLSHVRLSLVDVGDAKQRKMKKQPEALRGSRKSSETASELQRPSKALRGGEGMGKRTRDKQGDR</sequence>
<feature type="compositionally biased region" description="Basic and acidic residues" evidence="1">
    <location>
        <begin position="885"/>
        <end position="896"/>
    </location>
</feature>
<proteinExistence type="predicted"/>
<comment type="caution">
    <text evidence="2">The sequence shown here is derived from an EMBL/GenBank/DDBJ whole genome shotgun (WGS) entry which is preliminary data.</text>
</comment>
<feature type="compositionally biased region" description="Basic and acidic residues" evidence="1">
    <location>
        <begin position="831"/>
        <end position="852"/>
    </location>
</feature>
<reference evidence="2 3" key="1">
    <citation type="journal article" date="2024" name="J Genomics">
        <title>Draft genome sequencing and assembly of Favolaschia claudopus CIRM-BRFM 2984 isolated from oak limbs.</title>
        <authorList>
            <person name="Navarro D."/>
            <person name="Drula E."/>
            <person name="Chaduli D."/>
            <person name="Cazenave R."/>
            <person name="Ahrendt S."/>
            <person name="Wang J."/>
            <person name="Lipzen A."/>
            <person name="Daum C."/>
            <person name="Barry K."/>
            <person name="Grigoriev I.V."/>
            <person name="Favel A."/>
            <person name="Rosso M.N."/>
            <person name="Martin F."/>
        </authorList>
    </citation>
    <scope>NUCLEOTIDE SEQUENCE [LARGE SCALE GENOMIC DNA]</scope>
    <source>
        <strain evidence="2 3">CIRM-BRFM 2984</strain>
    </source>
</reference>
<protein>
    <submittedName>
        <fullName evidence="2">Uncharacterized protein</fullName>
    </submittedName>
</protein>
<evidence type="ECO:0000313" key="3">
    <source>
        <dbReference type="Proteomes" id="UP001362999"/>
    </source>
</evidence>
<dbReference type="Proteomes" id="UP001362999">
    <property type="component" value="Unassembled WGS sequence"/>
</dbReference>
<feature type="compositionally biased region" description="Basic and acidic residues" evidence="1">
    <location>
        <begin position="924"/>
        <end position="935"/>
    </location>
</feature>
<dbReference type="EMBL" id="JAWWNJ010000051">
    <property type="protein sequence ID" value="KAK7016263.1"/>
    <property type="molecule type" value="Genomic_DNA"/>
</dbReference>
<name>A0AAW0AUV1_9AGAR</name>
<feature type="region of interest" description="Disordered" evidence="1">
    <location>
        <begin position="166"/>
        <end position="194"/>
    </location>
</feature>
<feature type="compositionally biased region" description="Basic and acidic residues" evidence="1">
    <location>
        <begin position="183"/>
        <end position="194"/>
    </location>
</feature>
<feature type="region of interest" description="Disordered" evidence="1">
    <location>
        <begin position="826"/>
        <end position="858"/>
    </location>
</feature>
<gene>
    <name evidence="2" type="ORF">R3P38DRAFT_2785929</name>
</gene>
<accession>A0AAW0AUV1</accession>
<dbReference type="AlphaFoldDB" id="A0AAW0AUV1"/>
<feature type="region of interest" description="Disordered" evidence="1">
    <location>
        <begin position="442"/>
        <end position="461"/>
    </location>
</feature>
<evidence type="ECO:0000313" key="2">
    <source>
        <dbReference type="EMBL" id="KAK7016263.1"/>
    </source>
</evidence>
<keyword evidence="3" id="KW-1185">Reference proteome</keyword>
<evidence type="ECO:0000256" key="1">
    <source>
        <dbReference type="SAM" id="MobiDB-lite"/>
    </source>
</evidence>
<feature type="region of interest" description="Disordered" evidence="1">
    <location>
        <begin position="885"/>
        <end position="935"/>
    </location>
</feature>